<keyword evidence="5" id="KW-1185">Reference proteome</keyword>
<name>A0A917VAJ8_9HYPH</name>
<organism evidence="4 5">
    <name type="scientific">Salinarimonas ramus</name>
    <dbReference type="NCBI Taxonomy" id="690164"/>
    <lineage>
        <taxon>Bacteria</taxon>
        <taxon>Pseudomonadati</taxon>
        <taxon>Pseudomonadota</taxon>
        <taxon>Alphaproteobacteria</taxon>
        <taxon>Hyphomicrobiales</taxon>
        <taxon>Salinarimonadaceae</taxon>
        <taxon>Salinarimonas</taxon>
    </lineage>
</organism>
<dbReference type="InterPro" id="IPR038482">
    <property type="entry name" value="Tp34-type_sf"/>
</dbReference>
<reference evidence="4 5" key="1">
    <citation type="journal article" date="2014" name="Int. J. Syst. Evol. Microbiol.">
        <title>Complete genome sequence of Corynebacterium casei LMG S-19264T (=DSM 44701T), isolated from a smear-ripened cheese.</title>
        <authorList>
            <consortium name="US DOE Joint Genome Institute (JGI-PGF)"/>
            <person name="Walter F."/>
            <person name="Albersmeier A."/>
            <person name="Kalinowski J."/>
            <person name="Ruckert C."/>
        </authorList>
    </citation>
    <scope>NUCLEOTIDE SEQUENCE [LARGE SCALE GENOMIC DNA]</scope>
    <source>
        <strain evidence="4 5">CGMCC 1.9161</strain>
    </source>
</reference>
<evidence type="ECO:0000313" key="5">
    <source>
        <dbReference type="Proteomes" id="UP000600449"/>
    </source>
</evidence>
<evidence type="ECO:0000256" key="1">
    <source>
        <dbReference type="ARBA" id="ARBA00010013"/>
    </source>
</evidence>
<dbReference type="Gene3D" id="2.60.40.2480">
    <property type="entry name" value="Periplasmic metal-binding protein Tp34-type"/>
    <property type="match status" value="1"/>
</dbReference>
<evidence type="ECO:0000313" key="4">
    <source>
        <dbReference type="EMBL" id="GGK54630.1"/>
    </source>
</evidence>
<protein>
    <recommendedName>
        <fullName evidence="6">Fe2+ transport protein</fullName>
    </recommendedName>
</protein>
<evidence type="ECO:0000256" key="3">
    <source>
        <dbReference type="SAM" id="MobiDB-lite"/>
    </source>
</evidence>
<sequence length="184" mass="19867">MADRSGVSPLVPSDEGDEKGLALGKAQGDALSRTLEHMIGDVAHDGREIRSGEYLVAYAVEKAEGMYVPRDGKLEWSEPGEANAHVEVAVRDAADGRLIPGLEVRATLIGPDGADLGTQRLPLLWHPYLYHYGANWKVPGSGRYGMRVSFGAPTFSRHDKKNGHRFLEGAEVTFDDVAIAAGQD</sequence>
<feature type="region of interest" description="Disordered" evidence="3">
    <location>
        <begin position="1"/>
        <end position="21"/>
    </location>
</feature>
<dbReference type="Pfam" id="PF10634">
    <property type="entry name" value="Iron_transport"/>
    <property type="match status" value="1"/>
</dbReference>
<dbReference type="EMBL" id="BMMF01000020">
    <property type="protein sequence ID" value="GGK54630.1"/>
    <property type="molecule type" value="Genomic_DNA"/>
</dbReference>
<gene>
    <name evidence="4" type="ORF">GCM10011322_46750</name>
</gene>
<dbReference type="RefSeq" id="WP_188915704.1">
    <property type="nucleotide sequence ID" value="NZ_BMMF01000020.1"/>
</dbReference>
<dbReference type="AlphaFoldDB" id="A0A917VAJ8"/>
<dbReference type="InterPro" id="IPR018470">
    <property type="entry name" value="Metal-bd_Tp34-typ"/>
</dbReference>
<comment type="caution">
    <text evidence="4">The sequence shown here is derived from an EMBL/GenBank/DDBJ whole genome shotgun (WGS) entry which is preliminary data.</text>
</comment>
<comment type="similarity">
    <text evidence="1">Belongs to the UPF0423 family.</text>
</comment>
<proteinExistence type="inferred from homology"/>
<evidence type="ECO:0008006" key="6">
    <source>
        <dbReference type="Google" id="ProtNLM"/>
    </source>
</evidence>
<accession>A0A917VAJ8</accession>
<dbReference type="Proteomes" id="UP000600449">
    <property type="component" value="Unassembled WGS sequence"/>
</dbReference>
<evidence type="ECO:0000256" key="2">
    <source>
        <dbReference type="ARBA" id="ARBA00022729"/>
    </source>
</evidence>
<keyword evidence="2" id="KW-0732">Signal</keyword>